<evidence type="ECO:0000313" key="2">
    <source>
        <dbReference type="Proteomes" id="UP001295684"/>
    </source>
</evidence>
<comment type="caution">
    <text evidence="1">The sequence shown here is derived from an EMBL/GenBank/DDBJ whole genome shotgun (WGS) entry which is preliminary data.</text>
</comment>
<accession>A0AAD1XQJ7</accession>
<keyword evidence="2" id="KW-1185">Reference proteome</keyword>
<dbReference type="AlphaFoldDB" id="A0AAD1XQJ7"/>
<proteinExistence type="predicted"/>
<name>A0AAD1XQJ7_EUPCR</name>
<dbReference type="Proteomes" id="UP001295684">
    <property type="component" value="Unassembled WGS sequence"/>
</dbReference>
<reference evidence="1" key="1">
    <citation type="submission" date="2023-07" db="EMBL/GenBank/DDBJ databases">
        <authorList>
            <consortium name="AG Swart"/>
            <person name="Singh M."/>
            <person name="Singh A."/>
            <person name="Seah K."/>
            <person name="Emmerich C."/>
        </authorList>
    </citation>
    <scope>NUCLEOTIDE SEQUENCE</scope>
    <source>
        <strain evidence="1">DP1</strain>
    </source>
</reference>
<gene>
    <name evidence="1" type="ORF">ECRASSUSDP1_LOCUS18418</name>
</gene>
<dbReference type="EMBL" id="CAMPGE010018638">
    <property type="protein sequence ID" value="CAI2377037.1"/>
    <property type="molecule type" value="Genomic_DNA"/>
</dbReference>
<sequence>MPKLSLERTFHPKYCKYPSDGKGRDTYITQQNGGMCKVDFTPNLGSTFMTKTYQSPSFQPSKQLSAVNYYASGTGRDSYISHNSGGMKDLYLDQQEFKLSLRTHKKSLRPNCLAEKWLKNSQKCQKSTATVQMRTTKRLFNNTKSDRKISMLNMKSQARESLRDKLFSNKQQFKQVKEKFETFRNKFCMSTGRDKIQEKINLNLAYGRSNEFSSILNTLRKTKQKSKDPFLKLIKYS</sequence>
<protein>
    <submittedName>
        <fullName evidence="1">Uncharacterized protein</fullName>
    </submittedName>
</protein>
<organism evidence="1 2">
    <name type="scientific">Euplotes crassus</name>
    <dbReference type="NCBI Taxonomy" id="5936"/>
    <lineage>
        <taxon>Eukaryota</taxon>
        <taxon>Sar</taxon>
        <taxon>Alveolata</taxon>
        <taxon>Ciliophora</taxon>
        <taxon>Intramacronucleata</taxon>
        <taxon>Spirotrichea</taxon>
        <taxon>Hypotrichia</taxon>
        <taxon>Euplotida</taxon>
        <taxon>Euplotidae</taxon>
        <taxon>Moneuplotes</taxon>
    </lineage>
</organism>
<evidence type="ECO:0000313" key="1">
    <source>
        <dbReference type="EMBL" id="CAI2377037.1"/>
    </source>
</evidence>